<accession>A0A3D9RPR7</accession>
<dbReference type="GO" id="GO:0016020">
    <property type="term" value="C:membrane"/>
    <property type="evidence" value="ECO:0007669"/>
    <property type="project" value="UniProtKB-SubCell"/>
</dbReference>
<dbReference type="RefSeq" id="WP_116190871.1">
    <property type="nucleotide sequence ID" value="NZ_QTTN01000027.1"/>
</dbReference>
<dbReference type="InterPro" id="IPR046953">
    <property type="entry name" value="Spore_GerAC-like_C"/>
</dbReference>
<comment type="similarity">
    <text evidence="2">Belongs to the GerABKC lipoprotein family.</text>
</comment>
<comment type="caution">
    <text evidence="10">The sequence shown here is derived from an EMBL/GenBank/DDBJ whole genome shotgun (WGS) entry which is preliminary data.</text>
</comment>
<proteinExistence type="inferred from homology"/>
<dbReference type="PANTHER" id="PTHR35789:SF1">
    <property type="entry name" value="SPORE GERMINATION PROTEIN B3"/>
    <property type="match status" value="1"/>
</dbReference>
<evidence type="ECO:0000313" key="11">
    <source>
        <dbReference type="Proteomes" id="UP000256304"/>
    </source>
</evidence>
<sequence>MGKTVNMLILIWCCAFLLTGCWDRKEISDINLVLGIGIDKGERKRFKFTAQWLPPKLEQNGHSSSEVYSVEVNSLSEAKNTLAEVSSARPAFSHVGIVVIGEKQAREGIADLLEELGREFQIRRTVYFFVTPGKGSEILAVKTSAGSASQELKQLDKDWKNTATMYKVNYNQLYQRVLDPNQLAFMPVVQRNQHGDMLVHRVGGMGIFQKGILKAELTGSSAKDLMYLQGKIAQGTFDDWTIDGELVVSETVDESCAMRMKVDNGKIAVFLSVKEEITIKDMYGEWNLSVPAETSRLEQKIEKALAQRLKLFLDRMRRQNLDILNVAINLQRYHKKAWGQMSAQGNEHILNHTDFHLKVHVDINNSGAYRKHSESASK</sequence>
<evidence type="ECO:0000259" key="9">
    <source>
        <dbReference type="Pfam" id="PF25198"/>
    </source>
</evidence>
<dbReference type="Pfam" id="PF25198">
    <property type="entry name" value="Spore_GerAC_N"/>
    <property type="match status" value="1"/>
</dbReference>
<organism evidence="10 11">
    <name type="scientific">Paenibacillus taihuensis</name>
    <dbReference type="NCBI Taxonomy" id="1156355"/>
    <lineage>
        <taxon>Bacteria</taxon>
        <taxon>Bacillati</taxon>
        <taxon>Bacillota</taxon>
        <taxon>Bacilli</taxon>
        <taxon>Bacillales</taxon>
        <taxon>Paenibacillaceae</taxon>
        <taxon>Paenibacillus</taxon>
    </lineage>
</organism>
<evidence type="ECO:0000256" key="6">
    <source>
        <dbReference type="ARBA" id="ARBA00023139"/>
    </source>
</evidence>
<dbReference type="Proteomes" id="UP000256304">
    <property type="component" value="Unassembled WGS sequence"/>
</dbReference>
<evidence type="ECO:0000256" key="1">
    <source>
        <dbReference type="ARBA" id="ARBA00004635"/>
    </source>
</evidence>
<dbReference type="Gene3D" id="3.30.300.210">
    <property type="entry name" value="Nutrient germinant receptor protein C, domain 3"/>
    <property type="match status" value="1"/>
</dbReference>
<keyword evidence="3" id="KW-0309">Germination</keyword>
<name>A0A3D9RPR7_9BACL</name>
<dbReference type="OrthoDB" id="2380468at2"/>
<evidence type="ECO:0000256" key="7">
    <source>
        <dbReference type="ARBA" id="ARBA00023288"/>
    </source>
</evidence>
<dbReference type="InterPro" id="IPR008844">
    <property type="entry name" value="Spore_GerAC-like"/>
</dbReference>
<gene>
    <name evidence="10" type="ORF">A8990_1274</name>
</gene>
<dbReference type="InterPro" id="IPR057336">
    <property type="entry name" value="GerAC_N"/>
</dbReference>
<dbReference type="PROSITE" id="PS51257">
    <property type="entry name" value="PROKAR_LIPOPROTEIN"/>
    <property type="match status" value="1"/>
</dbReference>
<evidence type="ECO:0000313" key="10">
    <source>
        <dbReference type="EMBL" id="REE77684.1"/>
    </source>
</evidence>
<dbReference type="PANTHER" id="PTHR35789">
    <property type="entry name" value="SPORE GERMINATION PROTEIN B3"/>
    <property type="match status" value="1"/>
</dbReference>
<feature type="domain" description="Spore germination protein N-terminal" evidence="9">
    <location>
        <begin position="23"/>
        <end position="190"/>
    </location>
</feature>
<dbReference type="Pfam" id="PF05504">
    <property type="entry name" value="Spore_GerAC"/>
    <property type="match status" value="1"/>
</dbReference>
<keyword evidence="6" id="KW-0564">Palmitate</keyword>
<evidence type="ECO:0000256" key="5">
    <source>
        <dbReference type="ARBA" id="ARBA00023136"/>
    </source>
</evidence>
<dbReference type="NCBIfam" id="TIGR02887">
    <property type="entry name" value="spore_ger_x_C"/>
    <property type="match status" value="1"/>
</dbReference>
<evidence type="ECO:0000259" key="8">
    <source>
        <dbReference type="Pfam" id="PF05504"/>
    </source>
</evidence>
<evidence type="ECO:0000256" key="2">
    <source>
        <dbReference type="ARBA" id="ARBA00007886"/>
    </source>
</evidence>
<reference evidence="10 11" key="1">
    <citation type="submission" date="2018-08" db="EMBL/GenBank/DDBJ databases">
        <title>Genomic Encyclopedia of Type Strains, Phase III (KMG-III): the genomes of soil and plant-associated and newly described type strains.</title>
        <authorList>
            <person name="Whitman W."/>
        </authorList>
    </citation>
    <scope>NUCLEOTIDE SEQUENCE [LARGE SCALE GENOMIC DNA]</scope>
    <source>
        <strain evidence="10 11">CGMCC 1.10966</strain>
    </source>
</reference>
<dbReference type="AlphaFoldDB" id="A0A3D9RPR7"/>
<protein>
    <submittedName>
        <fullName evidence="10">Ger(X)C family germination protein</fullName>
    </submittedName>
</protein>
<feature type="domain" description="Spore germination GerAC-like C-terminal" evidence="8">
    <location>
        <begin position="204"/>
        <end position="367"/>
    </location>
</feature>
<comment type="subcellular location">
    <subcellularLocation>
        <location evidence="1">Membrane</location>
        <topology evidence="1">Lipid-anchor</topology>
    </subcellularLocation>
</comment>
<dbReference type="EMBL" id="QTTN01000027">
    <property type="protein sequence ID" value="REE77684.1"/>
    <property type="molecule type" value="Genomic_DNA"/>
</dbReference>
<keyword evidence="4" id="KW-0732">Signal</keyword>
<keyword evidence="11" id="KW-1185">Reference proteome</keyword>
<dbReference type="InterPro" id="IPR038501">
    <property type="entry name" value="Spore_GerAC_C_sf"/>
</dbReference>
<dbReference type="GO" id="GO:0009847">
    <property type="term" value="P:spore germination"/>
    <property type="evidence" value="ECO:0007669"/>
    <property type="project" value="InterPro"/>
</dbReference>
<evidence type="ECO:0000256" key="3">
    <source>
        <dbReference type="ARBA" id="ARBA00022544"/>
    </source>
</evidence>
<evidence type="ECO:0000256" key="4">
    <source>
        <dbReference type="ARBA" id="ARBA00022729"/>
    </source>
</evidence>
<keyword evidence="7" id="KW-0449">Lipoprotein</keyword>
<keyword evidence="5" id="KW-0472">Membrane</keyword>